<keyword evidence="3" id="KW-1185">Reference proteome</keyword>
<dbReference type="EMBL" id="OC967811">
    <property type="protein sequence ID" value="CAD7666229.1"/>
    <property type="molecule type" value="Genomic_DNA"/>
</dbReference>
<protein>
    <submittedName>
        <fullName evidence="1">Uncharacterized protein</fullName>
    </submittedName>
</protein>
<organism evidence="1">
    <name type="scientific">Oppiella nova</name>
    <dbReference type="NCBI Taxonomy" id="334625"/>
    <lineage>
        <taxon>Eukaryota</taxon>
        <taxon>Metazoa</taxon>
        <taxon>Ecdysozoa</taxon>
        <taxon>Arthropoda</taxon>
        <taxon>Chelicerata</taxon>
        <taxon>Arachnida</taxon>
        <taxon>Acari</taxon>
        <taxon>Acariformes</taxon>
        <taxon>Sarcoptiformes</taxon>
        <taxon>Oribatida</taxon>
        <taxon>Brachypylina</taxon>
        <taxon>Oppioidea</taxon>
        <taxon>Oppiidae</taxon>
        <taxon>Oppiella</taxon>
    </lineage>
</organism>
<proteinExistence type="predicted"/>
<dbReference type="EMBL" id="CAJPVJ010053394">
    <property type="protein sequence ID" value="CAG2183363.1"/>
    <property type="molecule type" value="Genomic_DNA"/>
</dbReference>
<gene>
    <name evidence="1" type="ORF">ONB1V03_LOCUS22743</name>
    <name evidence="2" type="ORF">ONB1V03_LOCUS22784</name>
</gene>
<dbReference type="EMBL" id="CAJPVJ010052986">
    <property type="protein sequence ID" value="CAG2183322.1"/>
    <property type="molecule type" value="Genomic_DNA"/>
</dbReference>
<name>A0A7R9R2L2_9ACAR</name>
<dbReference type="EMBL" id="OC968219">
    <property type="protein sequence ID" value="CAD7666293.1"/>
    <property type="molecule type" value="Genomic_DNA"/>
</dbReference>
<accession>A0A7R9R2L2</accession>
<reference evidence="1" key="1">
    <citation type="submission" date="2020-11" db="EMBL/GenBank/DDBJ databases">
        <authorList>
            <person name="Tran Van P."/>
        </authorList>
    </citation>
    <scope>NUCLEOTIDE SEQUENCE</scope>
</reference>
<evidence type="ECO:0000313" key="2">
    <source>
        <dbReference type="EMBL" id="CAD7666293.1"/>
    </source>
</evidence>
<evidence type="ECO:0000313" key="3">
    <source>
        <dbReference type="Proteomes" id="UP000728032"/>
    </source>
</evidence>
<sequence length="59" mass="6470">MQFACSNFDNLAKCESGMDAGVWKIIKDVAATDDATALAARHKFKSEITTAVELMDLFE</sequence>
<dbReference type="AlphaFoldDB" id="A0A7R9R2L2"/>
<evidence type="ECO:0000313" key="1">
    <source>
        <dbReference type="EMBL" id="CAD7666229.1"/>
    </source>
</evidence>
<dbReference type="Proteomes" id="UP000728032">
    <property type="component" value="Unassembled WGS sequence"/>
</dbReference>